<gene>
    <name evidence="1" type="ORF">NCTC10476_03339</name>
</gene>
<name>A0A380S9Q6_YERRU</name>
<sequence length="72" mass="8384">MPLFSTIKTIKKIVANNDLKCNNETNVYYFSQQKQNSYGQVTMNGLLAYCPSNRKISCANYYINKYENENEN</sequence>
<evidence type="ECO:0000313" key="1">
    <source>
        <dbReference type="EMBL" id="SUQ37222.1"/>
    </source>
</evidence>
<reference evidence="1 2" key="1">
    <citation type="submission" date="2018-06" db="EMBL/GenBank/DDBJ databases">
        <authorList>
            <consortium name="Pathogen Informatics"/>
            <person name="Doyle S."/>
        </authorList>
    </citation>
    <scope>NUCLEOTIDE SEQUENCE [LARGE SCALE GENOMIC DNA]</scope>
    <source>
        <strain evidence="1 2">NCTC10476</strain>
    </source>
</reference>
<protein>
    <submittedName>
        <fullName evidence="1">Uncharacterized protein</fullName>
    </submittedName>
</protein>
<keyword evidence="2" id="KW-1185">Reference proteome</keyword>
<organism evidence="1 2">
    <name type="scientific">Yersinia ruckeri</name>
    <dbReference type="NCBI Taxonomy" id="29486"/>
    <lineage>
        <taxon>Bacteria</taxon>
        <taxon>Pseudomonadati</taxon>
        <taxon>Pseudomonadota</taxon>
        <taxon>Gammaproteobacteria</taxon>
        <taxon>Enterobacterales</taxon>
        <taxon>Yersiniaceae</taxon>
        <taxon>Yersinia</taxon>
    </lineage>
</organism>
<evidence type="ECO:0000313" key="2">
    <source>
        <dbReference type="Proteomes" id="UP000255169"/>
    </source>
</evidence>
<dbReference type="EMBL" id="UHJG01000002">
    <property type="protein sequence ID" value="SUQ37222.1"/>
    <property type="molecule type" value="Genomic_DNA"/>
</dbReference>
<dbReference type="AlphaFoldDB" id="A0A380S9Q6"/>
<proteinExistence type="predicted"/>
<accession>A0A380S9Q6</accession>
<dbReference type="Proteomes" id="UP000255169">
    <property type="component" value="Unassembled WGS sequence"/>
</dbReference>